<protein>
    <submittedName>
        <fullName evidence="3">Tetratricopeptide repeat protein</fullName>
    </submittedName>
</protein>
<dbReference type="PROSITE" id="PS50005">
    <property type="entry name" value="TPR"/>
    <property type="match status" value="4"/>
</dbReference>
<dbReference type="Proteomes" id="UP000807850">
    <property type="component" value="Unassembled WGS sequence"/>
</dbReference>
<dbReference type="Pfam" id="PF14559">
    <property type="entry name" value="TPR_19"/>
    <property type="match status" value="1"/>
</dbReference>
<dbReference type="InterPro" id="IPR019734">
    <property type="entry name" value="TPR_rpt"/>
</dbReference>
<feature type="repeat" description="TPR" evidence="1">
    <location>
        <begin position="109"/>
        <end position="142"/>
    </location>
</feature>
<dbReference type="SUPFAM" id="SSF48452">
    <property type="entry name" value="TPR-like"/>
    <property type="match status" value="2"/>
</dbReference>
<feature type="repeat" description="TPR" evidence="1">
    <location>
        <begin position="455"/>
        <end position="488"/>
    </location>
</feature>
<dbReference type="PANTHER" id="PTHR12558">
    <property type="entry name" value="CELL DIVISION CYCLE 16,23,27"/>
    <property type="match status" value="1"/>
</dbReference>
<dbReference type="Pfam" id="PF13432">
    <property type="entry name" value="TPR_16"/>
    <property type="match status" value="4"/>
</dbReference>
<dbReference type="InterPro" id="IPR011990">
    <property type="entry name" value="TPR-like_helical_dom_sf"/>
</dbReference>
<dbReference type="EMBL" id="JACQAY010000151">
    <property type="protein sequence ID" value="MBI3539583.1"/>
    <property type="molecule type" value="Genomic_DNA"/>
</dbReference>
<accession>A0A9D6LAF0</accession>
<evidence type="ECO:0000313" key="4">
    <source>
        <dbReference type="Proteomes" id="UP000807850"/>
    </source>
</evidence>
<dbReference type="SMART" id="SM00028">
    <property type="entry name" value="TPR"/>
    <property type="match status" value="9"/>
</dbReference>
<feature type="repeat" description="TPR" evidence="1">
    <location>
        <begin position="350"/>
        <end position="383"/>
    </location>
</feature>
<name>A0A9D6LAF0_UNCEI</name>
<evidence type="ECO:0000256" key="2">
    <source>
        <dbReference type="SAM" id="MobiDB-lite"/>
    </source>
</evidence>
<comment type="caution">
    <text evidence="3">The sequence shown here is derived from an EMBL/GenBank/DDBJ whole genome shotgun (WGS) entry which is preliminary data.</text>
</comment>
<dbReference type="PANTHER" id="PTHR12558:SF13">
    <property type="entry name" value="CELL DIVISION CYCLE PROTEIN 27 HOMOLOG"/>
    <property type="match status" value="1"/>
</dbReference>
<feature type="region of interest" description="Disordered" evidence="2">
    <location>
        <begin position="485"/>
        <end position="507"/>
    </location>
</feature>
<reference evidence="3" key="1">
    <citation type="submission" date="2020-07" db="EMBL/GenBank/DDBJ databases">
        <title>Huge and variable diversity of episymbiotic CPR bacteria and DPANN archaea in groundwater ecosystems.</title>
        <authorList>
            <person name="He C.Y."/>
            <person name="Keren R."/>
            <person name="Whittaker M."/>
            <person name="Farag I.F."/>
            <person name="Doudna J."/>
            <person name="Cate J.H.D."/>
            <person name="Banfield J.F."/>
        </authorList>
    </citation>
    <scope>NUCLEOTIDE SEQUENCE</scope>
    <source>
        <strain evidence="3">NC_groundwater_928_Pr1_S-0.2um_72_17</strain>
    </source>
</reference>
<organism evidence="3 4">
    <name type="scientific">Eiseniibacteriota bacterium</name>
    <dbReference type="NCBI Taxonomy" id="2212470"/>
    <lineage>
        <taxon>Bacteria</taxon>
        <taxon>Candidatus Eiseniibacteriota</taxon>
    </lineage>
</organism>
<evidence type="ECO:0000256" key="1">
    <source>
        <dbReference type="PROSITE-ProRule" id="PRU00339"/>
    </source>
</evidence>
<gene>
    <name evidence="3" type="ORF">HY076_04865</name>
</gene>
<keyword evidence="1" id="KW-0802">TPR repeat</keyword>
<sequence>MDAGFALSYWGQGEVLRLEDKCGDAIPLYQKATELDRKFPEAELALGDCYVQTRQFDKGVAALTVGLGWGTKWRPRFLTALGRAEESRDSLRAAGIYFTTARQEAPDDATVLKELGEFYFRRGTWALAIQECQAAVDLDSTDIDIRFALGQALFYDQRYNDALDQYLWVTRRDADYAPAQLALGNLLFLSGAADVKRYAEARGPLEVYTRLKPNDPKGWSLLGRSDYYTHRPEALAELQKAEQLGDKSKEMYTVLGRYYADQKDWAKALDFFGRGDPTPRDLLLIGQMFVFQNNQSGADSIYKAIIARDSTTSDAKFAMTELGKGRFRAKDYPGAIATLNRRIALDPNSGEAYYYIGLSYKEMKQYPEALDALRRSAAVDSAKGERHFWLGILYAQQKDDENARASLERSVALDSTSKTAGVAYRQLGYYRLLQKDWTGAITLLERAVSLNDQDVQAMVWLGQAWQNRGDRAKAAEWYNKALKVDPNQPDAKKGLQILQAPPKGGTK</sequence>
<evidence type="ECO:0000313" key="3">
    <source>
        <dbReference type="EMBL" id="MBI3539583.1"/>
    </source>
</evidence>
<proteinExistence type="predicted"/>
<dbReference type="Gene3D" id="1.25.40.10">
    <property type="entry name" value="Tetratricopeptide repeat domain"/>
    <property type="match status" value="5"/>
</dbReference>
<feature type="repeat" description="TPR" evidence="1">
    <location>
        <begin position="316"/>
        <end position="349"/>
    </location>
</feature>
<dbReference type="AlphaFoldDB" id="A0A9D6LAF0"/>